<gene>
    <name evidence="1" type="ORF">DEBURN_LOCUS11701</name>
</gene>
<dbReference type="Proteomes" id="UP000789706">
    <property type="component" value="Unassembled WGS sequence"/>
</dbReference>
<feature type="non-terminal residue" evidence="1">
    <location>
        <position position="200"/>
    </location>
</feature>
<dbReference type="AlphaFoldDB" id="A0A9N9E3V1"/>
<evidence type="ECO:0000313" key="2">
    <source>
        <dbReference type="Proteomes" id="UP000789706"/>
    </source>
</evidence>
<protein>
    <submittedName>
        <fullName evidence="1">10890_t:CDS:1</fullName>
    </submittedName>
</protein>
<evidence type="ECO:0000313" key="1">
    <source>
        <dbReference type="EMBL" id="CAG8658943.1"/>
    </source>
</evidence>
<keyword evidence="2" id="KW-1185">Reference proteome</keyword>
<name>A0A9N9E3V1_9GLOM</name>
<accession>A0A9N9E3V1</accession>
<reference evidence="1" key="1">
    <citation type="submission" date="2021-06" db="EMBL/GenBank/DDBJ databases">
        <authorList>
            <person name="Kallberg Y."/>
            <person name="Tangrot J."/>
            <person name="Rosling A."/>
        </authorList>
    </citation>
    <scope>NUCLEOTIDE SEQUENCE</scope>
    <source>
        <strain evidence="1">AZ414A</strain>
    </source>
</reference>
<dbReference type="EMBL" id="CAJVPK010007986">
    <property type="protein sequence ID" value="CAG8658943.1"/>
    <property type="molecule type" value="Genomic_DNA"/>
</dbReference>
<organism evidence="1 2">
    <name type="scientific">Diversispora eburnea</name>
    <dbReference type="NCBI Taxonomy" id="1213867"/>
    <lineage>
        <taxon>Eukaryota</taxon>
        <taxon>Fungi</taxon>
        <taxon>Fungi incertae sedis</taxon>
        <taxon>Mucoromycota</taxon>
        <taxon>Glomeromycotina</taxon>
        <taxon>Glomeromycetes</taxon>
        <taxon>Diversisporales</taxon>
        <taxon>Diversisporaceae</taxon>
        <taxon>Diversispora</taxon>
    </lineage>
</organism>
<comment type="caution">
    <text evidence="1">The sequence shown here is derived from an EMBL/GenBank/DDBJ whole genome shotgun (WGS) entry which is preliminary data.</text>
</comment>
<sequence>MDDKCILSDNQVKVTFEASREKFIEIRSQALLLFGFRSRAKEMPDLKSAVKAINPYKSSGFITQEEIMTRKLDNPEYCPIAPVLPSYKPKMSNEIQDLFDSIPITNNTTSECVKHRSFDLSSDAIYEKALPLRMPTQKQLIGSDEEDPSQDICHIDTIISEASIDEKKIPELLISLSSELLIKNKSDIDTLILLLQQKFQ</sequence>
<proteinExistence type="predicted"/>
<dbReference type="OrthoDB" id="2404610at2759"/>
<feature type="non-terminal residue" evidence="1">
    <location>
        <position position="1"/>
    </location>
</feature>